<reference evidence="2" key="1">
    <citation type="submission" date="2018-04" db="EMBL/GenBank/DDBJ databases">
        <title>Transcriptome of Schizaphis graminum biotype I.</title>
        <authorList>
            <person name="Scully E.D."/>
            <person name="Geib S.M."/>
            <person name="Palmer N.A."/>
            <person name="Koch K."/>
            <person name="Bradshaw J."/>
            <person name="Heng-Moss T."/>
            <person name="Sarath G."/>
        </authorList>
    </citation>
    <scope>NUCLEOTIDE SEQUENCE</scope>
</reference>
<feature type="region of interest" description="Disordered" evidence="1">
    <location>
        <begin position="190"/>
        <end position="220"/>
    </location>
</feature>
<gene>
    <name evidence="2" type="ORF">g.169133</name>
</gene>
<accession>A0A2S2PL08</accession>
<feature type="compositionally biased region" description="Basic residues" evidence="1">
    <location>
        <begin position="204"/>
        <end position="218"/>
    </location>
</feature>
<organism evidence="2">
    <name type="scientific">Schizaphis graminum</name>
    <name type="common">Green bug aphid</name>
    <dbReference type="NCBI Taxonomy" id="13262"/>
    <lineage>
        <taxon>Eukaryota</taxon>
        <taxon>Metazoa</taxon>
        <taxon>Ecdysozoa</taxon>
        <taxon>Arthropoda</taxon>
        <taxon>Hexapoda</taxon>
        <taxon>Insecta</taxon>
        <taxon>Pterygota</taxon>
        <taxon>Neoptera</taxon>
        <taxon>Paraneoptera</taxon>
        <taxon>Hemiptera</taxon>
        <taxon>Sternorrhyncha</taxon>
        <taxon>Aphidomorpha</taxon>
        <taxon>Aphidoidea</taxon>
        <taxon>Aphididae</taxon>
        <taxon>Aphidini</taxon>
        <taxon>Schizaphis</taxon>
    </lineage>
</organism>
<dbReference type="AlphaFoldDB" id="A0A2S2PL08"/>
<dbReference type="EMBL" id="GGMR01017329">
    <property type="protein sequence ID" value="MBY29948.1"/>
    <property type="molecule type" value="Transcribed_RNA"/>
</dbReference>
<protein>
    <submittedName>
        <fullName evidence="2">Uncharacterized protein</fullName>
    </submittedName>
</protein>
<evidence type="ECO:0000256" key="1">
    <source>
        <dbReference type="SAM" id="MobiDB-lite"/>
    </source>
</evidence>
<evidence type="ECO:0000313" key="2">
    <source>
        <dbReference type="EMBL" id="MBY29948.1"/>
    </source>
</evidence>
<proteinExistence type="predicted"/>
<name>A0A2S2PL08_SCHGA</name>
<sequence length="303" mass="34733">MASQIEEFLAKKKEQTTLLDLHNCTANSKEELRKLVEKVPEFKIKPEKKLGDIKIKEKKFKFKLPKKESKKPFPFAEPTPSEMKGVSLDELYSVNIPWKMLTSLRPKSKIDEEYFSRQVELGTATLKTRNAEKRTPRDSFLRKKKNASGGIESKFLSCKECGIEFCTGESCKIFDYDSFKRIAVSTIQTTTEQTQKPVSQEKKLSKKKNAGKGPKVKSRGPVVSIKNTMTKKNNERIIIGVNTRKKHSISVPEKSIIDNKLNQNVKTTIKDKVYSSKDDMRKNTVTKENEIKKIKIIEKKVVK</sequence>